<dbReference type="InterPro" id="IPR057335">
    <property type="entry name" value="Beta-barrel_SelB"/>
</dbReference>
<evidence type="ECO:0000256" key="3">
    <source>
        <dbReference type="ARBA" id="ARBA00022490"/>
    </source>
</evidence>
<keyword evidence="11" id="KW-1185">Reference proteome</keyword>
<proteinExistence type="predicted"/>
<evidence type="ECO:0000313" key="10">
    <source>
        <dbReference type="EMBL" id="RST98593.1"/>
    </source>
</evidence>
<dbReference type="PANTHER" id="PTHR43721">
    <property type="entry name" value="ELONGATION FACTOR TU-RELATED"/>
    <property type="match status" value="1"/>
</dbReference>
<keyword evidence="6" id="KW-0342">GTP-binding</keyword>
<evidence type="ECO:0000256" key="4">
    <source>
        <dbReference type="ARBA" id="ARBA00022741"/>
    </source>
</evidence>
<dbReference type="EMBL" id="NGJS01000009">
    <property type="protein sequence ID" value="RST98593.1"/>
    <property type="molecule type" value="Genomic_DNA"/>
</dbReference>
<dbReference type="InterPro" id="IPR036388">
    <property type="entry name" value="WH-like_DNA-bd_sf"/>
</dbReference>
<dbReference type="Gene3D" id="1.10.10.2770">
    <property type="match status" value="1"/>
</dbReference>
<sequence length="631" mass="70622">MADIVLGTAGHIDHGKTTLVKGLTGIETDTTNEEKQRGLSINLGFAYLDLPNHQRVGIVDVPGHERFIKNMVAGLPGIDLVLLVIDANEGIMPQTKEHLDIMTLLGIKNYLIVLTKCDTVDPELLELVRDDIHEQLAGTTLADAPLIETDAVSGKGLDELKETVQQFVAAQPDVPVYGPGRLNVDRSFSVKGFGTIVTGTLLDGIVAVGDEVTIFPNGKSAKIRNIQVHEENQKTASAGQRTALNLANVSTEDVKRGDVLTNGETLETTWMLDVKVSCLKDSPIGIDLWNRVRVLIGTREVFARVVPIGTESVQPGDEGFIQLRLEEQVAVKAGDYFILRTYSPVMTIGGGQVLDAAPVKHRRFKQDVLDSLKVKDEGTLDYLILDFLLHQKNALVSFKEIDTYFGQDAAELQTILADLSDKQEVIKLNNERWMSQKRLIMVKTKMIGYLEQYHKKYRLRKGMPIEEFRSKLQSDLSNKEITDILTYLKDKHQLVVTNQYVALPDFEVIFNKYQLVAQEKIETALKKSGYMPIKKEELIELDKNAVSVLEALEGESVISLTFEYVISKDVLVHAIEEVRQFIHENGKMTLANFRDMTQSSRKASMLILEYLDGQHITERVENTRILVEKKS</sequence>
<protein>
    <recommendedName>
        <fullName evidence="2">Selenocysteine-specific elongation factor</fullName>
    </recommendedName>
    <alternativeName>
        <fullName evidence="8">SelB translation factor</fullName>
    </alternativeName>
</protein>
<dbReference type="InterPro" id="IPR027417">
    <property type="entry name" value="P-loop_NTPase"/>
</dbReference>
<evidence type="ECO:0000256" key="1">
    <source>
        <dbReference type="ARBA" id="ARBA00004496"/>
    </source>
</evidence>
<dbReference type="InterPro" id="IPR036390">
    <property type="entry name" value="WH_DNA-bd_sf"/>
</dbReference>
<accession>A0A429ZXJ2</accession>
<keyword evidence="10" id="KW-0251">Elongation factor</keyword>
<dbReference type="CDD" id="cd15491">
    <property type="entry name" value="selB_III"/>
    <property type="match status" value="1"/>
</dbReference>
<dbReference type="OrthoDB" id="9804504at2"/>
<dbReference type="Gene3D" id="3.40.50.300">
    <property type="entry name" value="P-loop containing nucleotide triphosphate hydrolases"/>
    <property type="match status" value="1"/>
</dbReference>
<dbReference type="InterPro" id="IPR000795">
    <property type="entry name" value="T_Tr_GTP-bd_dom"/>
</dbReference>
<evidence type="ECO:0000256" key="2">
    <source>
        <dbReference type="ARBA" id="ARBA00015953"/>
    </source>
</evidence>
<dbReference type="SUPFAM" id="SSF50465">
    <property type="entry name" value="EF-Tu/eEF-1alpha/eIF2-gamma C-terminal domain"/>
    <property type="match status" value="1"/>
</dbReference>
<dbReference type="InterPro" id="IPR005225">
    <property type="entry name" value="Small_GTP-bd"/>
</dbReference>
<comment type="subcellular location">
    <subcellularLocation>
        <location evidence="1">Cytoplasm</location>
    </subcellularLocation>
</comment>
<dbReference type="PANTHER" id="PTHR43721:SF22">
    <property type="entry name" value="ELONGATION FACTOR TU, MITOCHONDRIAL"/>
    <property type="match status" value="1"/>
</dbReference>
<dbReference type="InterPro" id="IPR004535">
    <property type="entry name" value="Transl_elong_SelB"/>
</dbReference>
<dbReference type="PROSITE" id="PS51722">
    <property type="entry name" value="G_TR_2"/>
    <property type="match status" value="1"/>
</dbReference>
<dbReference type="AlphaFoldDB" id="A0A429ZXJ2"/>
<dbReference type="SUPFAM" id="SSF52540">
    <property type="entry name" value="P-loop containing nucleoside triphosphate hydrolases"/>
    <property type="match status" value="1"/>
</dbReference>
<dbReference type="Gene3D" id="1.10.10.10">
    <property type="entry name" value="Winged helix-like DNA-binding domain superfamily/Winged helix DNA-binding domain"/>
    <property type="match status" value="1"/>
</dbReference>
<dbReference type="GO" id="GO:0005829">
    <property type="term" value="C:cytosol"/>
    <property type="evidence" value="ECO:0007669"/>
    <property type="project" value="TreeGrafter"/>
</dbReference>
<dbReference type="Gene3D" id="2.40.30.10">
    <property type="entry name" value="Translation factors"/>
    <property type="match status" value="1"/>
</dbReference>
<keyword evidence="5" id="KW-0648">Protein biosynthesis</keyword>
<evidence type="ECO:0000256" key="5">
    <source>
        <dbReference type="ARBA" id="ARBA00022917"/>
    </source>
</evidence>
<keyword evidence="4" id="KW-0547">Nucleotide-binding</keyword>
<dbReference type="GO" id="GO:0001514">
    <property type="term" value="P:selenocysteine incorporation"/>
    <property type="evidence" value="ECO:0007669"/>
    <property type="project" value="InterPro"/>
</dbReference>
<dbReference type="Pfam" id="PF09106">
    <property type="entry name" value="WHD_2nd_SelB"/>
    <property type="match status" value="1"/>
</dbReference>
<organism evidence="10 11">
    <name type="scientific">Vagococcus vulneris</name>
    <dbReference type="NCBI Taxonomy" id="1977869"/>
    <lineage>
        <taxon>Bacteria</taxon>
        <taxon>Bacillati</taxon>
        <taxon>Bacillota</taxon>
        <taxon>Bacilli</taxon>
        <taxon>Lactobacillales</taxon>
        <taxon>Enterococcaceae</taxon>
        <taxon>Vagococcus</taxon>
    </lineage>
</organism>
<comment type="function">
    <text evidence="7">Translation factor necessary for the incorporation of selenocysteine into proteins. It probably replaces EF-Tu for the insertion of selenocysteine directed by the UGA codon. SelB binds GTP and GDP.</text>
</comment>
<feature type="domain" description="Tr-type G" evidence="9">
    <location>
        <begin position="1"/>
        <end position="173"/>
    </location>
</feature>
<dbReference type="NCBIfam" id="TIGR00475">
    <property type="entry name" value="selB"/>
    <property type="match status" value="1"/>
</dbReference>
<gene>
    <name evidence="10" type="ORF">CBF37_07400</name>
</gene>
<dbReference type="Pfam" id="PF25461">
    <property type="entry name" value="Beta-barrel_SelB"/>
    <property type="match status" value="1"/>
</dbReference>
<dbReference type="InterPro" id="IPR009000">
    <property type="entry name" value="Transl_B-barrel_sf"/>
</dbReference>
<dbReference type="GO" id="GO:0005525">
    <property type="term" value="F:GTP binding"/>
    <property type="evidence" value="ECO:0007669"/>
    <property type="project" value="UniProtKB-KW"/>
</dbReference>
<name>A0A429ZXJ2_9ENTE</name>
<dbReference type="Pfam" id="PF00009">
    <property type="entry name" value="GTP_EFTU"/>
    <property type="match status" value="1"/>
</dbReference>
<dbReference type="InterPro" id="IPR015190">
    <property type="entry name" value="Elong_fac_SelB-wing-hlx_typ-2"/>
</dbReference>
<reference evidence="10 11" key="1">
    <citation type="submission" date="2017-05" db="EMBL/GenBank/DDBJ databases">
        <title>Vagococcus spp. assemblies.</title>
        <authorList>
            <person name="Gulvik C.A."/>
        </authorList>
    </citation>
    <scope>NUCLEOTIDE SEQUENCE [LARGE SCALE GENOMIC DNA]</scope>
    <source>
        <strain evidence="10 11">SS1995</strain>
    </source>
</reference>
<dbReference type="GO" id="GO:0003723">
    <property type="term" value="F:RNA binding"/>
    <property type="evidence" value="ECO:0007669"/>
    <property type="project" value="InterPro"/>
</dbReference>
<dbReference type="CDD" id="cd04171">
    <property type="entry name" value="SelB"/>
    <property type="match status" value="1"/>
</dbReference>
<dbReference type="InterPro" id="IPR050055">
    <property type="entry name" value="EF-Tu_GTPase"/>
</dbReference>
<dbReference type="InterPro" id="IPR009001">
    <property type="entry name" value="Transl_elong_EF1A/Init_IF2_C"/>
</dbReference>
<dbReference type="Proteomes" id="UP000287857">
    <property type="component" value="Unassembled WGS sequence"/>
</dbReference>
<dbReference type="InterPro" id="IPR015191">
    <property type="entry name" value="SelB_WHD4"/>
</dbReference>
<dbReference type="Pfam" id="PF09107">
    <property type="entry name" value="WHD_3rd_SelB"/>
    <property type="match status" value="1"/>
</dbReference>
<evidence type="ECO:0000256" key="7">
    <source>
        <dbReference type="ARBA" id="ARBA00025526"/>
    </source>
</evidence>
<comment type="caution">
    <text evidence="10">The sequence shown here is derived from an EMBL/GenBank/DDBJ whole genome shotgun (WGS) entry which is preliminary data.</text>
</comment>
<dbReference type="SUPFAM" id="SSF50447">
    <property type="entry name" value="Translation proteins"/>
    <property type="match status" value="1"/>
</dbReference>
<evidence type="ECO:0000256" key="6">
    <source>
        <dbReference type="ARBA" id="ARBA00023134"/>
    </source>
</evidence>
<evidence type="ECO:0000313" key="11">
    <source>
        <dbReference type="Proteomes" id="UP000287857"/>
    </source>
</evidence>
<evidence type="ECO:0000256" key="8">
    <source>
        <dbReference type="ARBA" id="ARBA00031615"/>
    </source>
</evidence>
<keyword evidence="3" id="KW-0963">Cytoplasm</keyword>
<dbReference type="InterPro" id="IPR004161">
    <property type="entry name" value="EFTu-like_2"/>
</dbReference>
<dbReference type="PRINTS" id="PR00315">
    <property type="entry name" value="ELONGATNFCT"/>
</dbReference>
<evidence type="ECO:0000259" key="9">
    <source>
        <dbReference type="PROSITE" id="PS51722"/>
    </source>
</evidence>
<dbReference type="SUPFAM" id="SSF46785">
    <property type="entry name" value="Winged helix' DNA-binding domain"/>
    <property type="match status" value="2"/>
</dbReference>
<dbReference type="Pfam" id="PF03144">
    <property type="entry name" value="GTP_EFTU_D2"/>
    <property type="match status" value="1"/>
</dbReference>
<dbReference type="NCBIfam" id="TIGR00231">
    <property type="entry name" value="small_GTP"/>
    <property type="match status" value="1"/>
</dbReference>
<dbReference type="GO" id="GO:0003924">
    <property type="term" value="F:GTPase activity"/>
    <property type="evidence" value="ECO:0007669"/>
    <property type="project" value="InterPro"/>
</dbReference>
<dbReference type="CDD" id="cd03696">
    <property type="entry name" value="SelB_II"/>
    <property type="match status" value="1"/>
</dbReference>
<dbReference type="GO" id="GO:0003746">
    <property type="term" value="F:translation elongation factor activity"/>
    <property type="evidence" value="ECO:0007669"/>
    <property type="project" value="UniProtKB-KW"/>
</dbReference>
<dbReference type="RefSeq" id="WP_125984126.1">
    <property type="nucleotide sequence ID" value="NZ_NGJS01000009.1"/>
</dbReference>